<evidence type="ECO:0000256" key="2">
    <source>
        <dbReference type="ARBA" id="ARBA00023306"/>
    </source>
</evidence>
<evidence type="ECO:0000313" key="5">
    <source>
        <dbReference type="Proteomes" id="UP000797356"/>
    </source>
</evidence>
<accession>A0A8K0N7M9</accession>
<sequence>MSASPELTGARPEFVLRPIATTVRSAEDRGDKPSPSKDEEEEECRTPTSKESKLPSTPKSCPPAPRKPRRVPWCKRIRPQDLEVITVGAEELERLFRRRDERYVMGSGSHHAKKRRCRWPDDK</sequence>
<reference evidence="4" key="1">
    <citation type="journal article" date="2017" name="Gigascience">
        <title>The genome draft of coconut (Cocos nucifera).</title>
        <authorList>
            <person name="Xiao Y."/>
            <person name="Xu P."/>
            <person name="Fan H."/>
            <person name="Baudouin L."/>
            <person name="Xia W."/>
            <person name="Bocs S."/>
            <person name="Xu J."/>
            <person name="Li Q."/>
            <person name="Guo A."/>
            <person name="Zhou L."/>
            <person name="Li J."/>
            <person name="Wu Y."/>
            <person name="Ma Z."/>
            <person name="Armero A."/>
            <person name="Issali A.E."/>
            <person name="Liu N."/>
            <person name="Peng M."/>
            <person name="Yang Y."/>
        </authorList>
    </citation>
    <scope>NUCLEOTIDE SEQUENCE</scope>
    <source>
        <tissue evidence="4">Spear leaf of Hainan Tall coconut</tissue>
    </source>
</reference>
<dbReference type="InterPro" id="IPR040389">
    <property type="entry name" value="SMR"/>
</dbReference>
<gene>
    <name evidence="4" type="ORF">COCNU_09G008020</name>
</gene>
<evidence type="ECO:0000256" key="1">
    <source>
        <dbReference type="ARBA" id="ARBA00023013"/>
    </source>
</evidence>
<dbReference type="PANTHER" id="PTHR33142:SF89">
    <property type="entry name" value="CYCLIN-DEPENDENT PROTEIN KINASE INHIBITOR SMR2"/>
    <property type="match status" value="1"/>
</dbReference>
<dbReference type="OrthoDB" id="771702at2759"/>
<reference evidence="4" key="2">
    <citation type="submission" date="2019-07" db="EMBL/GenBank/DDBJ databases">
        <authorList>
            <person name="Yang Y."/>
            <person name="Bocs S."/>
            <person name="Baudouin L."/>
        </authorList>
    </citation>
    <scope>NUCLEOTIDE SEQUENCE</scope>
    <source>
        <tissue evidence="4">Spear leaf of Hainan Tall coconut</tissue>
    </source>
</reference>
<keyword evidence="2" id="KW-0131">Cell cycle</keyword>
<proteinExistence type="predicted"/>
<feature type="region of interest" description="Disordered" evidence="3">
    <location>
        <begin position="1"/>
        <end position="72"/>
    </location>
</feature>
<dbReference type="PANTHER" id="PTHR33142">
    <property type="entry name" value="CYCLIN-DEPENDENT PROTEIN KINASE INHIBITOR SMR13"/>
    <property type="match status" value="1"/>
</dbReference>
<organism evidence="4 5">
    <name type="scientific">Cocos nucifera</name>
    <name type="common">Coconut palm</name>
    <dbReference type="NCBI Taxonomy" id="13894"/>
    <lineage>
        <taxon>Eukaryota</taxon>
        <taxon>Viridiplantae</taxon>
        <taxon>Streptophyta</taxon>
        <taxon>Embryophyta</taxon>
        <taxon>Tracheophyta</taxon>
        <taxon>Spermatophyta</taxon>
        <taxon>Magnoliopsida</taxon>
        <taxon>Liliopsida</taxon>
        <taxon>Arecaceae</taxon>
        <taxon>Arecoideae</taxon>
        <taxon>Cocoseae</taxon>
        <taxon>Attaleinae</taxon>
        <taxon>Cocos</taxon>
    </lineage>
</organism>
<dbReference type="Proteomes" id="UP000797356">
    <property type="component" value="Chromosome 9"/>
</dbReference>
<comment type="caution">
    <text evidence="4">The sequence shown here is derived from an EMBL/GenBank/DDBJ whole genome shotgun (WGS) entry which is preliminary data.</text>
</comment>
<dbReference type="GO" id="GO:0004860">
    <property type="term" value="F:protein kinase inhibitor activity"/>
    <property type="evidence" value="ECO:0007669"/>
    <property type="project" value="UniProtKB-KW"/>
</dbReference>
<evidence type="ECO:0000313" key="4">
    <source>
        <dbReference type="EMBL" id="KAG1361339.1"/>
    </source>
</evidence>
<dbReference type="GO" id="GO:0032875">
    <property type="term" value="P:regulation of DNA endoreduplication"/>
    <property type="evidence" value="ECO:0007669"/>
    <property type="project" value="InterPro"/>
</dbReference>
<name>A0A8K0N7M9_COCNU</name>
<keyword evidence="1" id="KW-0649">Protein kinase inhibitor</keyword>
<feature type="compositionally biased region" description="Basic and acidic residues" evidence="3">
    <location>
        <begin position="44"/>
        <end position="53"/>
    </location>
</feature>
<feature type="compositionally biased region" description="Basic and acidic residues" evidence="3">
    <location>
        <begin position="25"/>
        <end position="37"/>
    </location>
</feature>
<dbReference type="EMBL" id="CM017880">
    <property type="protein sequence ID" value="KAG1361339.1"/>
    <property type="molecule type" value="Genomic_DNA"/>
</dbReference>
<keyword evidence="5" id="KW-1185">Reference proteome</keyword>
<dbReference type="AlphaFoldDB" id="A0A8K0N7M9"/>
<protein>
    <submittedName>
        <fullName evidence="4">Cyclin-dependent protein kinase inhibitor SMR1</fullName>
    </submittedName>
</protein>
<evidence type="ECO:0000256" key="3">
    <source>
        <dbReference type="SAM" id="MobiDB-lite"/>
    </source>
</evidence>
<feature type="region of interest" description="Disordered" evidence="3">
    <location>
        <begin position="104"/>
        <end position="123"/>
    </location>
</feature>